<dbReference type="EMBL" id="FNAE01000006">
    <property type="protein sequence ID" value="SDF20371.1"/>
    <property type="molecule type" value="Genomic_DNA"/>
</dbReference>
<feature type="chain" id="PRO_5010377355" evidence="1">
    <location>
        <begin position="28"/>
        <end position="277"/>
    </location>
</feature>
<dbReference type="Proteomes" id="UP000182413">
    <property type="component" value="Unassembled WGS sequence"/>
</dbReference>
<proteinExistence type="predicted"/>
<dbReference type="InterPro" id="IPR007055">
    <property type="entry name" value="BON_dom"/>
</dbReference>
<dbReference type="PANTHER" id="PTHR34606:SF15">
    <property type="entry name" value="BON DOMAIN-CONTAINING PROTEIN"/>
    <property type="match status" value="1"/>
</dbReference>
<dbReference type="SMART" id="SM00749">
    <property type="entry name" value="BON"/>
    <property type="match status" value="3"/>
</dbReference>
<evidence type="ECO:0000256" key="1">
    <source>
        <dbReference type="SAM" id="SignalP"/>
    </source>
</evidence>
<keyword evidence="1" id="KW-0732">Signal</keyword>
<dbReference type="PANTHER" id="PTHR34606">
    <property type="entry name" value="BON DOMAIN-CONTAINING PROTEIN"/>
    <property type="match status" value="1"/>
</dbReference>
<protein>
    <submittedName>
        <fullName evidence="3">BON domain-containing protein</fullName>
    </submittedName>
    <submittedName>
        <fullName evidence="4">Osmotically-inducible protein OsmY, contains BON domain</fullName>
    </submittedName>
</protein>
<evidence type="ECO:0000313" key="5">
    <source>
        <dbReference type="Proteomes" id="UP000182413"/>
    </source>
</evidence>
<gene>
    <name evidence="4" type="ORF">SAMN05216575_106133</name>
    <name evidence="3" type="ORF">SIM71_25085</name>
</gene>
<dbReference type="Proteomes" id="UP001278050">
    <property type="component" value="Unassembled WGS sequence"/>
</dbReference>
<dbReference type="OrthoDB" id="8910395at2"/>
<accession>A0A1G7J671</accession>
<dbReference type="Gene3D" id="3.30.1340.30">
    <property type="match status" value="3"/>
</dbReference>
<keyword evidence="6" id="KW-1185">Reference proteome</keyword>
<feature type="domain" description="BON" evidence="2">
    <location>
        <begin position="35"/>
        <end position="103"/>
    </location>
</feature>
<dbReference type="PROSITE" id="PS50914">
    <property type="entry name" value="BON"/>
    <property type="match status" value="3"/>
</dbReference>
<feature type="domain" description="BON" evidence="2">
    <location>
        <begin position="210"/>
        <end position="277"/>
    </location>
</feature>
<sequence>MNIPSRSLLLASSLALAIAVASPGAMAESPSQDILEARQESQIETAYTLNRYLRDFDLKATVDNGTASLSGRVPDESNKELANEIAMNVSGIKSVTNDIVVDKNFTPARASKERSFGEAIEDASVTAAIKSKLLWSRYAEGMDTKVVTRAGKVTLSGTVTSGEAREHAVDLAMNTEGVNSVDNQLRVQANESGMVASGKNAVDDAGDDIADTWITTKVKSTLLYSRNVSGTDIDVTTASGIVTLTGKVHDGKERALAVKLTQSVRGVKSVQANALTF</sequence>
<dbReference type="RefSeq" id="WP_074680515.1">
    <property type="nucleotide sequence ID" value="NZ_CBCSET010000006.1"/>
</dbReference>
<evidence type="ECO:0000313" key="4">
    <source>
        <dbReference type="EMBL" id="SDF20371.1"/>
    </source>
</evidence>
<reference evidence="3 6" key="2">
    <citation type="submission" date="2023-11" db="EMBL/GenBank/DDBJ databases">
        <title>MicrobeMod: A computational toolkit for identifying prokaryotic methylation and restriction-modification with nanopore sequencing.</title>
        <authorList>
            <person name="Crits-Christoph A."/>
            <person name="Kang S.C."/>
            <person name="Lee H."/>
            <person name="Ostrov N."/>
        </authorList>
    </citation>
    <scope>NUCLEOTIDE SEQUENCE [LARGE SCALE GENOMIC DNA]</scope>
    <source>
        <strain evidence="3 6">ATCC BAA-571</strain>
    </source>
</reference>
<evidence type="ECO:0000313" key="6">
    <source>
        <dbReference type="Proteomes" id="UP001278050"/>
    </source>
</evidence>
<dbReference type="InterPro" id="IPR014004">
    <property type="entry name" value="Transpt-assoc_nodulatn_dom_bac"/>
</dbReference>
<evidence type="ECO:0000313" key="3">
    <source>
        <dbReference type="EMBL" id="MDX5995351.1"/>
    </source>
</evidence>
<dbReference type="AlphaFoldDB" id="A0A1G7J671"/>
<dbReference type="EMBL" id="JAWXXP010000001">
    <property type="protein sequence ID" value="MDX5995351.1"/>
    <property type="molecule type" value="Genomic_DNA"/>
</dbReference>
<name>A0A1G7J671_9GAMM</name>
<organism evidence="4 5">
    <name type="scientific">Ectopseudomonas alcaliphila</name>
    <dbReference type="NCBI Taxonomy" id="101564"/>
    <lineage>
        <taxon>Bacteria</taxon>
        <taxon>Pseudomonadati</taxon>
        <taxon>Pseudomonadota</taxon>
        <taxon>Gammaproteobacteria</taxon>
        <taxon>Pseudomonadales</taxon>
        <taxon>Pseudomonadaceae</taxon>
        <taxon>Ectopseudomonas</taxon>
    </lineage>
</organism>
<dbReference type="Pfam" id="PF04972">
    <property type="entry name" value="BON"/>
    <property type="match status" value="3"/>
</dbReference>
<feature type="domain" description="BON" evidence="2">
    <location>
        <begin position="121"/>
        <end position="189"/>
    </location>
</feature>
<dbReference type="InterPro" id="IPR051686">
    <property type="entry name" value="Lipoprotein_DolP"/>
</dbReference>
<reference evidence="4 5" key="1">
    <citation type="submission" date="2016-10" db="EMBL/GenBank/DDBJ databases">
        <authorList>
            <person name="de Groot N.N."/>
        </authorList>
    </citation>
    <scope>NUCLEOTIDE SEQUENCE [LARGE SCALE GENOMIC DNA]</scope>
    <source>
        <strain evidence="4 5">JCM 10630</strain>
    </source>
</reference>
<evidence type="ECO:0000259" key="2">
    <source>
        <dbReference type="PROSITE" id="PS50914"/>
    </source>
</evidence>
<feature type="signal peptide" evidence="1">
    <location>
        <begin position="1"/>
        <end position="27"/>
    </location>
</feature>